<comment type="caution">
    <text evidence="5">The sequence shown here is derived from an EMBL/GenBank/DDBJ whole genome shotgun (WGS) entry which is preliminary data.</text>
</comment>
<dbReference type="InterPro" id="IPR029063">
    <property type="entry name" value="SAM-dependent_MTases_sf"/>
</dbReference>
<accession>A0A3A1TY71</accession>
<dbReference type="InterPro" id="IPR041698">
    <property type="entry name" value="Methyltransf_25"/>
</dbReference>
<dbReference type="AlphaFoldDB" id="A0A3A1TY71"/>
<keyword evidence="2 5" id="KW-0808">Transferase</keyword>
<evidence type="ECO:0000256" key="1">
    <source>
        <dbReference type="ARBA" id="ARBA00022603"/>
    </source>
</evidence>
<reference evidence="6" key="1">
    <citation type="submission" date="2018-09" db="EMBL/GenBank/DDBJ databases">
        <authorList>
            <person name="Kim I."/>
        </authorList>
    </citation>
    <scope>NUCLEOTIDE SEQUENCE [LARGE SCALE GENOMIC DNA]</scope>
    <source>
        <strain evidence="6">DD4a</strain>
    </source>
</reference>
<evidence type="ECO:0000313" key="6">
    <source>
        <dbReference type="Proteomes" id="UP000265742"/>
    </source>
</evidence>
<dbReference type="PANTHER" id="PTHR43861:SF1">
    <property type="entry name" value="TRANS-ACONITATE 2-METHYLTRANSFERASE"/>
    <property type="match status" value="1"/>
</dbReference>
<evidence type="ECO:0000256" key="2">
    <source>
        <dbReference type="ARBA" id="ARBA00022679"/>
    </source>
</evidence>
<name>A0A3A1TY71_9MICO</name>
<keyword evidence="1 5" id="KW-0489">Methyltransferase</keyword>
<dbReference type="Pfam" id="PF13649">
    <property type="entry name" value="Methyltransf_25"/>
    <property type="match status" value="1"/>
</dbReference>
<evidence type="ECO:0000259" key="4">
    <source>
        <dbReference type="Pfam" id="PF13649"/>
    </source>
</evidence>
<proteinExistence type="predicted"/>
<gene>
    <name evidence="5" type="ORF">D1781_14055</name>
</gene>
<dbReference type="Proteomes" id="UP000265742">
    <property type="component" value="Unassembled WGS sequence"/>
</dbReference>
<evidence type="ECO:0000313" key="5">
    <source>
        <dbReference type="EMBL" id="RIX28538.1"/>
    </source>
</evidence>
<dbReference type="CDD" id="cd02440">
    <property type="entry name" value="AdoMet_MTases"/>
    <property type="match status" value="1"/>
</dbReference>
<organism evidence="5 6">
    <name type="scientific">Amnibacterium setariae</name>
    <dbReference type="NCBI Taxonomy" id="2306585"/>
    <lineage>
        <taxon>Bacteria</taxon>
        <taxon>Bacillati</taxon>
        <taxon>Actinomycetota</taxon>
        <taxon>Actinomycetes</taxon>
        <taxon>Micrococcales</taxon>
        <taxon>Microbacteriaceae</taxon>
        <taxon>Amnibacterium</taxon>
    </lineage>
</organism>
<dbReference type="GO" id="GO:0008168">
    <property type="term" value="F:methyltransferase activity"/>
    <property type="evidence" value="ECO:0007669"/>
    <property type="project" value="UniProtKB-KW"/>
</dbReference>
<protein>
    <submittedName>
        <fullName evidence="5">Class I SAM-dependent methyltransferase</fullName>
    </submittedName>
</protein>
<evidence type="ECO:0000256" key="3">
    <source>
        <dbReference type="SAM" id="MobiDB-lite"/>
    </source>
</evidence>
<sequence length="242" mass="25920">MHAASVPLPRGRGNRSSPGPGAPRMSDAAARMLDMTPEEQPERAGLEAVQRAYGSWSAAYIDLFDGAGKASQEDRDRITRWARSVTGPVLDAGCGPGHWSAHLHGLGVEVEGVDATPAFVEHARRAHPEVAFRQGDLRRLDLAPASLGGVLAWFSLIHTEPDEVRGALASFAAALRPGGSLLIGFFSGAALAPFEHRVVTAWAWPPDDLAHAVEDAGLEVVDRDEQVQPSGRVFASMRARRR</sequence>
<feature type="region of interest" description="Disordered" evidence="3">
    <location>
        <begin position="1"/>
        <end position="40"/>
    </location>
</feature>
<feature type="compositionally biased region" description="Low complexity" evidence="3">
    <location>
        <begin position="9"/>
        <end position="24"/>
    </location>
</feature>
<dbReference type="EMBL" id="QXTG01000002">
    <property type="protein sequence ID" value="RIX28538.1"/>
    <property type="molecule type" value="Genomic_DNA"/>
</dbReference>
<keyword evidence="6" id="KW-1185">Reference proteome</keyword>
<dbReference type="GO" id="GO:0032259">
    <property type="term" value="P:methylation"/>
    <property type="evidence" value="ECO:0007669"/>
    <property type="project" value="UniProtKB-KW"/>
</dbReference>
<dbReference type="PANTHER" id="PTHR43861">
    <property type="entry name" value="TRANS-ACONITATE 2-METHYLTRANSFERASE-RELATED"/>
    <property type="match status" value="1"/>
</dbReference>
<dbReference type="Gene3D" id="3.40.50.150">
    <property type="entry name" value="Vaccinia Virus protein VP39"/>
    <property type="match status" value="1"/>
</dbReference>
<dbReference type="SUPFAM" id="SSF53335">
    <property type="entry name" value="S-adenosyl-L-methionine-dependent methyltransferases"/>
    <property type="match status" value="1"/>
</dbReference>
<feature type="domain" description="Methyltransferase" evidence="4">
    <location>
        <begin position="89"/>
        <end position="179"/>
    </location>
</feature>